<reference evidence="3" key="2">
    <citation type="submission" date="2025-08" db="UniProtKB">
        <authorList>
            <consortium name="RefSeq"/>
        </authorList>
    </citation>
    <scope>IDENTIFICATION</scope>
</reference>
<dbReference type="InterPro" id="IPR053151">
    <property type="entry name" value="RNase_H-like"/>
</dbReference>
<dbReference type="InterPro" id="IPR002156">
    <property type="entry name" value="RNaseH_domain"/>
</dbReference>
<dbReference type="PANTHER" id="PTHR47723:SF13">
    <property type="entry name" value="PUTATIVE-RELATED"/>
    <property type="match status" value="1"/>
</dbReference>
<dbReference type="InterPro" id="IPR012337">
    <property type="entry name" value="RNaseH-like_sf"/>
</dbReference>
<dbReference type="PANTHER" id="PTHR47723">
    <property type="entry name" value="OS05G0353850 PROTEIN"/>
    <property type="match status" value="1"/>
</dbReference>
<dbReference type="SUPFAM" id="SSF53098">
    <property type="entry name" value="Ribonuclease H-like"/>
    <property type="match status" value="1"/>
</dbReference>
<name>A0ABM3ASJ8_GOSHI</name>
<evidence type="ECO:0000313" key="2">
    <source>
        <dbReference type="Proteomes" id="UP000818029"/>
    </source>
</evidence>
<keyword evidence="2" id="KW-1185">Reference proteome</keyword>
<dbReference type="CDD" id="cd06222">
    <property type="entry name" value="RNase_H_like"/>
    <property type="match status" value="1"/>
</dbReference>
<dbReference type="Pfam" id="PF13456">
    <property type="entry name" value="RVT_3"/>
    <property type="match status" value="1"/>
</dbReference>
<evidence type="ECO:0000313" key="3">
    <source>
        <dbReference type="RefSeq" id="XP_040957845.1"/>
    </source>
</evidence>
<dbReference type="InterPro" id="IPR036397">
    <property type="entry name" value="RNaseH_sf"/>
</dbReference>
<dbReference type="RefSeq" id="XP_040957845.1">
    <property type="nucleotide sequence ID" value="XM_041101911.1"/>
</dbReference>
<reference evidence="2" key="1">
    <citation type="journal article" date="2020" name="Nat. Genet.">
        <title>Genomic diversifications of five Gossypium allopolyploid species and their impact on cotton improvement.</title>
        <authorList>
            <person name="Chen Z.J."/>
            <person name="Sreedasyam A."/>
            <person name="Ando A."/>
            <person name="Song Q."/>
            <person name="De Santiago L.M."/>
            <person name="Hulse-Kemp A.M."/>
            <person name="Ding M."/>
            <person name="Ye W."/>
            <person name="Kirkbride R.C."/>
            <person name="Jenkins J."/>
            <person name="Plott C."/>
            <person name="Lovell J."/>
            <person name="Lin Y.M."/>
            <person name="Vaughn R."/>
            <person name="Liu B."/>
            <person name="Simpson S."/>
            <person name="Scheffler B.E."/>
            <person name="Wen L."/>
            <person name="Saski C.A."/>
            <person name="Grover C.E."/>
            <person name="Hu G."/>
            <person name="Conover J.L."/>
            <person name="Carlson J.W."/>
            <person name="Shu S."/>
            <person name="Boston L.B."/>
            <person name="Williams M."/>
            <person name="Peterson D.G."/>
            <person name="McGee K."/>
            <person name="Jones D.C."/>
            <person name="Wendel J.F."/>
            <person name="Stelly D.M."/>
            <person name="Grimwood J."/>
            <person name="Schmutz J."/>
        </authorList>
    </citation>
    <scope>NUCLEOTIDE SEQUENCE [LARGE SCALE GENOMIC DNA]</scope>
    <source>
        <strain evidence="2">cv. TM-1</strain>
    </source>
</reference>
<evidence type="ECO:0000259" key="1">
    <source>
        <dbReference type="Pfam" id="PF13456"/>
    </source>
</evidence>
<dbReference type="Gene3D" id="3.30.420.10">
    <property type="entry name" value="Ribonuclease H-like superfamily/Ribonuclease H"/>
    <property type="match status" value="1"/>
</dbReference>
<gene>
    <name evidence="3" type="primary">LOC121222026</name>
</gene>
<dbReference type="GeneID" id="121222026"/>
<protein>
    <recommendedName>
        <fullName evidence="1">RNase H type-1 domain-containing protein</fullName>
    </recommendedName>
</protein>
<proteinExistence type="predicted"/>
<dbReference type="Proteomes" id="UP000818029">
    <property type="component" value="Chromosome D10"/>
</dbReference>
<dbReference type="InterPro" id="IPR044730">
    <property type="entry name" value="RNase_H-like_dom_plant"/>
</dbReference>
<organism evidence="2 3">
    <name type="scientific">Gossypium hirsutum</name>
    <name type="common">Upland cotton</name>
    <name type="synonym">Gossypium mexicanum</name>
    <dbReference type="NCBI Taxonomy" id="3635"/>
    <lineage>
        <taxon>Eukaryota</taxon>
        <taxon>Viridiplantae</taxon>
        <taxon>Streptophyta</taxon>
        <taxon>Embryophyta</taxon>
        <taxon>Tracheophyta</taxon>
        <taxon>Spermatophyta</taxon>
        <taxon>Magnoliopsida</taxon>
        <taxon>eudicotyledons</taxon>
        <taxon>Gunneridae</taxon>
        <taxon>Pentapetalae</taxon>
        <taxon>rosids</taxon>
        <taxon>malvids</taxon>
        <taxon>Malvales</taxon>
        <taxon>Malvaceae</taxon>
        <taxon>Malvoideae</taxon>
        <taxon>Gossypium</taxon>
    </lineage>
</organism>
<sequence length="125" mass="14104">MGAGYQVAAGIYELNAGLWAILDGLELAWEKKLTKLLVGRDSVSVVKMVREQSREDDTNLVSRIKDLLMRQWEVTVQYIPKLVNMAADCMANVRADEALNLVIYFQYTACSSEDNYTPIFNGCFD</sequence>
<feature type="domain" description="RNase H type-1" evidence="1">
    <location>
        <begin position="12"/>
        <end position="92"/>
    </location>
</feature>
<accession>A0ABM3ASJ8</accession>